<proteinExistence type="predicted"/>
<feature type="transmembrane region" description="Helical" evidence="1">
    <location>
        <begin position="44"/>
        <end position="64"/>
    </location>
</feature>
<evidence type="ECO:0000313" key="3">
    <source>
        <dbReference type="Proteomes" id="UP000027192"/>
    </source>
</evidence>
<protein>
    <submittedName>
        <fullName evidence="2">Uncharacterized protein</fullName>
    </submittedName>
</protein>
<keyword evidence="1" id="KW-1133">Transmembrane helix</keyword>
<evidence type="ECO:0000313" key="2">
    <source>
        <dbReference type="EMBL" id="KDM90982.1"/>
    </source>
</evidence>
<dbReference type="AlphaFoldDB" id="A0A066RTE8"/>
<feature type="transmembrane region" description="Helical" evidence="1">
    <location>
        <begin position="20"/>
        <end position="38"/>
    </location>
</feature>
<keyword evidence="1" id="KW-0472">Membrane</keyword>
<evidence type="ECO:0000256" key="1">
    <source>
        <dbReference type="SAM" id="Phobius"/>
    </source>
</evidence>
<dbReference type="EMBL" id="JMIB01000027">
    <property type="protein sequence ID" value="KDM90982.1"/>
    <property type="molecule type" value="Genomic_DNA"/>
</dbReference>
<keyword evidence="1" id="KW-0812">Transmembrane</keyword>
<dbReference type="STRING" id="1654360.EA58_14620"/>
<feature type="transmembrane region" description="Helical" evidence="1">
    <location>
        <begin position="116"/>
        <end position="134"/>
    </location>
</feature>
<name>A0A066RTE8_9GAMM</name>
<sequence>MKSVDVFEDVRALRRKGGVFSILGAVMVGGVIFASEYFYQSQEIVRNVMFFVGLASIMTFLSVYSLYLGKISIREDLESAYKNSAAMYFLTALAHSVSEFFIFFLGEKQLSGIPNWIALGLYGVISLFTLVQILKATKN</sequence>
<comment type="caution">
    <text evidence="2">The sequence shown here is derived from an EMBL/GenBank/DDBJ whole genome shotgun (WGS) entry which is preliminary data.</text>
</comment>
<keyword evidence="3" id="KW-1185">Reference proteome</keyword>
<feature type="transmembrane region" description="Helical" evidence="1">
    <location>
        <begin position="85"/>
        <end position="104"/>
    </location>
</feature>
<gene>
    <name evidence="2" type="ORF">EA58_14620</name>
</gene>
<accession>A0A066RTE8</accession>
<dbReference type="RefSeq" id="WP_036753966.1">
    <property type="nucleotide sequence ID" value="NZ_JAGSGC010000004.1"/>
</dbReference>
<organism evidence="2 3">
    <name type="scientific">Photobacterium galatheae</name>
    <dbReference type="NCBI Taxonomy" id="1654360"/>
    <lineage>
        <taxon>Bacteria</taxon>
        <taxon>Pseudomonadati</taxon>
        <taxon>Pseudomonadota</taxon>
        <taxon>Gammaproteobacteria</taxon>
        <taxon>Vibrionales</taxon>
        <taxon>Vibrionaceae</taxon>
        <taxon>Photobacterium</taxon>
    </lineage>
</organism>
<reference evidence="2 3" key="1">
    <citation type="submission" date="2014-04" db="EMBL/GenBank/DDBJ databases">
        <title>Draft genome sequence of Photobacterium halotolerans S2753: a solonamide, ngercheumicin and holomycin producer.</title>
        <authorList>
            <person name="Machado H.R."/>
            <person name="Gram L."/>
        </authorList>
    </citation>
    <scope>NUCLEOTIDE SEQUENCE [LARGE SCALE GENOMIC DNA]</scope>
    <source>
        <strain evidence="2 3">S2753</strain>
    </source>
</reference>
<dbReference type="Proteomes" id="UP000027192">
    <property type="component" value="Unassembled WGS sequence"/>
</dbReference>